<dbReference type="InterPro" id="IPR012938">
    <property type="entry name" value="Glc/Sorbosone_DH"/>
</dbReference>
<dbReference type="InterPro" id="IPR011041">
    <property type="entry name" value="Quinoprot_gluc/sorb_DH_b-prop"/>
</dbReference>
<dbReference type="PROSITE" id="PS51257">
    <property type="entry name" value="PROKAR_LIPOPROTEIN"/>
    <property type="match status" value="1"/>
</dbReference>
<organism evidence="3 4">
    <name type="scientific">Kibdelosporangium banguiense</name>
    <dbReference type="NCBI Taxonomy" id="1365924"/>
    <lineage>
        <taxon>Bacteria</taxon>
        <taxon>Bacillati</taxon>
        <taxon>Actinomycetota</taxon>
        <taxon>Actinomycetes</taxon>
        <taxon>Pseudonocardiales</taxon>
        <taxon>Pseudonocardiaceae</taxon>
        <taxon>Kibdelosporangium</taxon>
    </lineage>
</organism>
<dbReference type="Gene3D" id="2.120.10.30">
    <property type="entry name" value="TolB, C-terminal domain"/>
    <property type="match status" value="1"/>
</dbReference>
<dbReference type="Proteomes" id="UP001519332">
    <property type="component" value="Unassembled WGS sequence"/>
</dbReference>
<evidence type="ECO:0000313" key="3">
    <source>
        <dbReference type="EMBL" id="MBP2320957.1"/>
    </source>
</evidence>
<evidence type="ECO:0000313" key="4">
    <source>
        <dbReference type="Proteomes" id="UP001519332"/>
    </source>
</evidence>
<dbReference type="PANTHER" id="PTHR19328:SF13">
    <property type="entry name" value="HIPL1 PROTEIN"/>
    <property type="match status" value="1"/>
</dbReference>
<dbReference type="PANTHER" id="PTHR19328">
    <property type="entry name" value="HEDGEHOG-INTERACTING PROTEIN"/>
    <property type="match status" value="1"/>
</dbReference>
<proteinExistence type="predicted"/>
<gene>
    <name evidence="3" type="ORF">JOF56_001342</name>
</gene>
<accession>A0ABS4T958</accession>
<reference evidence="3 4" key="1">
    <citation type="submission" date="2021-03" db="EMBL/GenBank/DDBJ databases">
        <title>Sequencing the genomes of 1000 actinobacteria strains.</title>
        <authorList>
            <person name="Klenk H.-P."/>
        </authorList>
    </citation>
    <scope>NUCLEOTIDE SEQUENCE [LARGE SCALE GENOMIC DNA]</scope>
    <source>
        <strain evidence="3 4">DSM 46670</strain>
    </source>
</reference>
<keyword evidence="4" id="KW-1185">Reference proteome</keyword>
<name>A0ABS4T958_9PSEU</name>
<protein>
    <submittedName>
        <fullName evidence="3">Glucose/arabinose dehydrogenase</fullName>
    </submittedName>
</protein>
<evidence type="ECO:0000259" key="2">
    <source>
        <dbReference type="Pfam" id="PF07995"/>
    </source>
</evidence>
<comment type="caution">
    <text evidence="3">The sequence shown here is derived from an EMBL/GenBank/DDBJ whole genome shotgun (WGS) entry which is preliminary data.</text>
</comment>
<dbReference type="EMBL" id="JAGINW010000001">
    <property type="protein sequence ID" value="MBP2320957.1"/>
    <property type="molecule type" value="Genomic_DNA"/>
</dbReference>
<dbReference type="InterPro" id="IPR011042">
    <property type="entry name" value="6-blade_b-propeller_TolB-like"/>
</dbReference>
<dbReference type="Pfam" id="PF07995">
    <property type="entry name" value="GSDH"/>
    <property type="match status" value="1"/>
</dbReference>
<sequence length="401" mass="42020">MRRIGLLLVTAATLTACSEPSAGQIPAPPNSPGPASSAAKAIAPGLKIETVAGGLEHGWDMGFLPDGKVLVTQRPGKLALISSTKPGAQVTQVQADFSDVLVAGEGGLMGMVLEPDFAQTRQFITCQTYKENGAAKDIRLIRWRLSPDGRSAERVGVLLSGLPVARGGRHSGCRPTVAPDGSLLVGTGDTANPKPSQDRTNLGGKVLKLDIKTGGPAPGNPFINAQNANEKRVYTYGHRNVQGVAVRPGSAQIITAEHGPDKNDEINIEISGKNYGWDPSKGGTENSYDESVPMTDLKRFPDAVPALWESGETTEAVCAAAFLSGTQWGDLDGSLVVTALKGAKAMLFKLDDAGKVQSVSIPPEFNDAFGRLRAARTGPDGALYITTSNGTDDKLLRVTRG</sequence>
<feature type="domain" description="Glucose/Sorbosone dehydrogenase" evidence="2">
    <location>
        <begin position="55"/>
        <end position="395"/>
    </location>
</feature>
<feature type="region of interest" description="Disordered" evidence="1">
    <location>
        <begin position="19"/>
        <end position="38"/>
    </location>
</feature>
<evidence type="ECO:0000256" key="1">
    <source>
        <dbReference type="SAM" id="MobiDB-lite"/>
    </source>
</evidence>
<dbReference type="RefSeq" id="WP_209635525.1">
    <property type="nucleotide sequence ID" value="NZ_JAGINW010000001.1"/>
</dbReference>
<dbReference type="SUPFAM" id="SSF50952">
    <property type="entry name" value="Soluble quinoprotein glucose dehydrogenase"/>
    <property type="match status" value="1"/>
</dbReference>